<accession>A0AAW1Q7H4</accession>
<organism evidence="2 3">
    <name type="scientific">[Myrmecia] bisecta</name>
    <dbReference type="NCBI Taxonomy" id="41462"/>
    <lineage>
        <taxon>Eukaryota</taxon>
        <taxon>Viridiplantae</taxon>
        <taxon>Chlorophyta</taxon>
        <taxon>core chlorophytes</taxon>
        <taxon>Trebouxiophyceae</taxon>
        <taxon>Trebouxiales</taxon>
        <taxon>Trebouxiaceae</taxon>
        <taxon>Myrmecia</taxon>
    </lineage>
</organism>
<gene>
    <name evidence="2" type="ORF">WJX72_005734</name>
</gene>
<evidence type="ECO:0000256" key="1">
    <source>
        <dbReference type="SAM" id="MobiDB-lite"/>
    </source>
</evidence>
<feature type="region of interest" description="Disordered" evidence="1">
    <location>
        <begin position="132"/>
        <end position="204"/>
    </location>
</feature>
<dbReference type="Proteomes" id="UP001489004">
    <property type="component" value="Unassembled WGS sequence"/>
</dbReference>
<evidence type="ECO:0000313" key="3">
    <source>
        <dbReference type="Proteomes" id="UP001489004"/>
    </source>
</evidence>
<keyword evidence="3" id="KW-1185">Reference proteome</keyword>
<dbReference type="EMBL" id="JALJOR010000004">
    <property type="protein sequence ID" value="KAK9818019.1"/>
    <property type="molecule type" value="Genomic_DNA"/>
</dbReference>
<dbReference type="AlphaFoldDB" id="A0AAW1Q7H4"/>
<protein>
    <submittedName>
        <fullName evidence="2">Uncharacterized protein</fullName>
    </submittedName>
</protein>
<feature type="compositionally biased region" description="Polar residues" evidence="1">
    <location>
        <begin position="141"/>
        <end position="163"/>
    </location>
</feature>
<feature type="region of interest" description="Disordered" evidence="1">
    <location>
        <begin position="229"/>
        <end position="259"/>
    </location>
</feature>
<feature type="compositionally biased region" description="Basic and acidic residues" evidence="1">
    <location>
        <begin position="229"/>
        <end position="242"/>
    </location>
</feature>
<name>A0AAW1Q7H4_9CHLO</name>
<reference evidence="2 3" key="1">
    <citation type="journal article" date="2024" name="Nat. Commun.">
        <title>Phylogenomics reveals the evolutionary origins of lichenization in chlorophyte algae.</title>
        <authorList>
            <person name="Puginier C."/>
            <person name="Libourel C."/>
            <person name="Otte J."/>
            <person name="Skaloud P."/>
            <person name="Haon M."/>
            <person name="Grisel S."/>
            <person name="Petersen M."/>
            <person name="Berrin J.G."/>
            <person name="Delaux P.M."/>
            <person name="Dal Grande F."/>
            <person name="Keller J."/>
        </authorList>
    </citation>
    <scope>NUCLEOTIDE SEQUENCE [LARGE SCALE GENOMIC DNA]</scope>
    <source>
        <strain evidence="2 3">SAG 2043</strain>
    </source>
</reference>
<evidence type="ECO:0000313" key="2">
    <source>
        <dbReference type="EMBL" id="KAK9818019.1"/>
    </source>
</evidence>
<sequence>MRPQLLELADAAVADKEEWVHIIGRSVGRLEGQLDLQGVLQESTVVRDTVAELRHRLEATGAEQASTSNFRPLEEAYLSRRLVGGALPSQGTHRQHAHFLLRDGAVPVSPQRPQQVVAAAVATAAAAIPSPTDQAAIGQPSAMSSGASGRTLQHTQSGATSGSARRGTALATDMFRSSRPATLSRPPAAVTAHATPGHDQRERKGAARMVKAKIIDVNEAIQLHKQMAQEKDKGHMADKDEAGPSTDAAAAPMGWASLA</sequence>
<comment type="caution">
    <text evidence="2">The sequence shown here is derived from an EMBL/GenBank/DDBJ whole genome shotgun (WGS) entry which is preliminary data.</text>
</comment>
<proteinExistence type="predicted"/>